<protein>
    <submittedName>
        <fullName evidence="3">Transposase</fullName>
    </submittedName>
</protein>
<organism evidence="3 5">
    <name type="scientific">Lacticaseibacillus rhamnosus (strain ATCC 53103 / LMG 18243 / GG)</name>
    <name type="common">Lactobacillus rhamnosus</name>
    <dbReference type="NCBI Taxonomy" id="568703"/>
    <lineage>
        <taxon>Bacteria</taxon>
        <taxon>Bacillati</taxon>
        <taxon>Bacillota</taxon>
        <taxon>Bacilli</taxon>
        <taxon>Lactobacillales</taxon>
        <taxon>Lactobacillaceae</taxon>
        <taxon>Lacticaseibacillus</taxon>
    </lineage>
</organism>
<dbReference type="PANTHER" id="PTHR33803">
    <property type="entry name" value="IS1478 TRANSPOSASE"/>
    <property type="match status" value="1"/>
</dbReference>
<dbReference type="Pfam" id="PF05598">
    <property type="entry name" value="DUF772"/>
    <property type="match status" value="1"/>
</dbReference>
<dbReference type="Pfam" id="PF13586">
    <property type="entry name" value="DDE_Tnp_1_2"/>
    <property type="match status" value="1"/>
</dbReference>
<evidence type="ECO:0000313" key="5">
    <source>
        <dbReference type="Proteomes" id="UP000002067"/>
    </source>
</evidence>
<evidence type="ECO:0000259" key="2">
    <source>
        <dbReference type="Pfam" id="PF13586"/>
    </source>
</evidence>
<dbReference type="PANTHER" id="PTHR33803:SF3">
    <property type="entry name" value="BLL1974 PROTEIN"/>
    <property type="match status" value="1"/>
</dbReference>
<dbReference type="KEGG" id="lrg:LRHM_2088"/>
<reference evidence="3" key="2">
    <citation type="journal article" date="2013" name="PLoS ONE">
        <title>Genomic Adaptation of the Lactobacillus casei Group.</title>
        <authorList>
            <person name="Toh H."/>
            <person name="Oshima K."/>
            <person name="Nakano A."/>
            <person name="Takahata M."/>
            <person name="Murakami M."/>
            <person name="Takaki T."/>
            <person name="Nishiyama H."/>
            <person name="Igimi S."/>
            <person name="Hattori M."/>
            <person name="Morita H."/>
        </authorList>
    </citation>
    <scope>NUCLEOTIDE SEQUENCE</scope>
    <source>
        <strain evidence="3">ATCC 53103</strain>
    </source>
</reference>
<accession>A0A7S7FMN1</accession>
<dbReference type="InterPro" id="IPR008490">
    <property type="entry name" value="Transposase_InsH_N"/>
</dbReference>
<reference evidence="3 5" key="1">
    <citation type="journal article" date="2009" name="J. Bacteriol.">
        <title>Complete genome sequence of the probiotic Lactobacillus rhamnosus ATCC 53103.</title>
        <authorList>
            <person name="Morita H."/>
            <person name="Toh H."/>
            <person name="Oshima K."/>
            <person name="Murakami M."/>
            <person name="Taylor T.D."/>
            <person name="Igimi S."/>
            <person name="Hattori M."/>
        </authorList>
    </citation>
    <scope>NUCLEOTIDE SEQUENCE [LARGE SCALE GENOMIC DNA]</scope>
    <source>
        <strain evidence="3">ATCC 53103</strain>
        <strain evidence="5">ATCC 53103 / LMG 18243 / GG [Tokyo]</strain>
    </source>
</reference>
<evidence type="ECO:0000259" key="1">
    <source>
        <dbReference type="Pfam" id="PF05598"/>
    </source>
</evidence>
<dbReference type="EMBL" id="AP011548">
    <property type="protein sequence ID" value="BAI42615.1"/>
    <property type="molecule type" value="Genomic_DNA"/>
</dbReference>
<dbReference type="KEGG" id="lrg:LRHM_0499"/>
<dbReference type="NCBIfam" id="NF033578">
    <property type="entry name" value="transpos_IS5_1"/>
    <property type="match status" value="1"/>
</dbReference>
<dbReference type="EMBL" id="AP011548">
    <property type="protein sequence ID" value="BAI41026.1"/>
    <property type="molecule type" value="Genomic_DNA"/>
</dbReference>
<evidence type="ECO:0000313" key="4">
    <source>
        <dbReference type="EMBL" id="BAI42615.1"/>
    </source>
</evidence>
<feature type="domain" description="Transposase InsH N-terminal" evidence="1">
    <location>
        <begin position="51"/>
        <end position="143"/>
    </location>
</feature>
<sequence length="498" mass="56969">MQPLFARNAYALGFTLALIADLSEELIMVYRQKATQLSFESFGSALGTPLSPDNEWVQYAELIPWAKLEEAYQLQFPSKTGRAAKPFRLLYGATLIKLKKGLTDRQVVDDIRDTPAYQYFIGLPEYRAKKPFEHTTLVHFRQRLSAISDLIRNITNDFTRERLEADLPEGTHVLISDATAVPVKIKYPQDTTLLNQSRLNLEQMVTDLAHGLGVEIPRTYRREAKGKWTAFSRKPRRQNKERRKQLQAQLQYIRRDLRYVAELLAQGGQLTDWQAQRLEVIKQVYEQQLFMFENHTHHVENRIVSLQQPYIRPIVRGKAKQSVEFGAKIDCSMLDGVIDVERFDFNSFNESTDLEVTLDHAFDLVGEYPDEVLVDTLYRTRDNINLCKKLGIKLNGPKLGRKPKHVDPKQRKADVSAENRRGAIERKFAFLKGSLGLDLVNTRTAESLVVTVDSAIALANIDLLLKLFSVPISIVVEQGGLHYQINYKVTEIRPETAA</sequence>
<evidence type="ECO:0000313" key="3">
    <source>
        <dbReference type="EMBL" id="BAI41026.1"/>
    </source>
</evidence>
<name>A0A7S7FMN1_LACRG</name>
<dbReference type="InterPro" id="IPR025668">
    <property type="entry name" value="Tnp_DDE_dom"/>
</dbReference>
<feature type="domain" description="Transposase DDE" evidence="2">
    <location>
        <begin position="372"/>
        <end position="449"/>
    </location>
</feature>
<gene>
    <name evidence="3" type="ordered locus">LRHM_0499</name>
    <name evidence="4" type="ordered locus">LRHM_2088</name>
</gene>
<dbReference type="Proteomes" id="UP000002067">
    <property type="component" value="Chromosome"/>
</dbReference>
<dbReference type="AlphaFoldDB" id="A0A7S7FMN1"/>
<proteinExistence type="predicted"/>
<dbReference type="InterPro" id="IPR047710">
    <property type="entry name" value="Transpos_IS5-like"/>
</dbReference>